<keyword evidence="5" id="KW-0472">Membrane</keyword>
<feature type="domain" description="CFEM" evidence="11">
    <location>
        <begin position="1"/>
        <end position="116"/>
    </location>
</feature>
<comment type="caution">
    <text evidence="9">Lacks conserved residue(s) required for the propagation of feature annotation.</text>
</comment>
<reference evidence="12" key="1">
    <citation type="submission" date="2023-06" db="EMBL/GenBank/DDBJ databases">
        <title>Genome-scale phylogeny and comparative genomics of the fungal order Sordariales.</title>
        <authorList>
            <consortium name="Lawrence Berkeley National Laboratory"/>
            <person name="Hensen N."/>
            <person name="Bonometti L."/>
            <person name="Westerberg I."/>
            <person name="Brannstrom I.O."/>
            <person name="Guillou S."/>
            <person name="Cros-Aarteil S."/>
            <person name="Calhoun S."/>
            <person name="Haridas S."/>
            <person name="Kuo A."/>
            <person name="Mondo S."/>
            <person name="Pangilinan J."/>
            <person name="Riley R."/>
            <person name="Labutti K."/>
            <person name="Andreopoulos B."/>
            <person name="Lipzen A."/>
            <person name="Chen C."/>
            <person name="Yanf M."/>
            <person name="Daum C."/>
            <person name="Ng V."/>
            <person name="Clum A."/>
            <person name="Steindorff A."/>
            <person name="Ohm R."/>
            <person name="Martin F."/>
            <person name="Silar P."/>
            <person name="Natvig D."/>
            <person name="Lalanne C."/>
            <person name="Gautier V."/>
            <person name="Ament-Velasquez S.L."/>
            <person name="Kruys A."/>
            <person name="Hutchinson M.I."/>
            <person name="Powell A.J."/>
            <person name="Barry K."/>
            <person name="Miller A.N."/>
            <person name="Grigoriev I.V."/>
            <person name="Debuchy R."/>
            <person name="Gladieux P."/>
            <person name="Thoren M.H."/>
            <person name="Johannesson H."/>
        </authorList>
    </citation>
    <scope>NUCLEOTIDE SEQUENCE</scope>
    <source>
        <strain evidence="12">SMH2532-1</strain>
    </source>
</reference>
<keyword evidence="5" id="KW-0336">GPI-anchor</keyword>
<evidence type="ECO:0000256" key="5">
    <source>
        <dbReference type="ARBA" id="ARBA00022622"/>
    </source>
</evidence>
<organism evidence="12 13">
    <name type="scientific">Cercophora newfieldiana</name>
    <dbReference type="NCBI Taxonomy" id="92897"/>
    <lineage>
        <taxon>Eukaryota</taxon>
        <taxon>Fungi</taxon>
        <taxon>Dikarya</taxon>
        <taxon>Ascomycota</taxon>
        <taxon>Pezizomycotina</taxon>
        <taxon>Sordariomycetes</taxon>
        <taxon>Sordariomycetidae</taxon>
        <taxon>Sordariales</taxon>
        <taxon>Lasiosphaeriaceae</taxon>
        <taxon>Cercophora</taxon>
    </lineage>
</organism>
<evidence type="ECO:0000313" key="13">
    <source>
        <dbReference type="Proteomes" id="UP001174936"/>
    </source>
</evidence>
<evidence type="ECO:0000313" key="12">
    <source>
        <dbReference type="EMBL" id="KAK0644470.1"/>
    </source>
</evidence>
<keyword evidence="5" id="KW-0325">Glycoprotein</keyword>
<keyword evidence="4" id="KW-0964">Secreted</keyword>
<dbReference type="InterPro" id="IPR008427">
    <property type="entry name" value="Extracellular_membr_CFEM_dom"/>
</dbReference>
<feature type="region of interest" description="Disordered" evidence="10">
    <location>
        <begin position="99"/>
        <end position="122"/>
    </location>
</feature>
<keyword evidence="13" id="KW-1185">Reference proteome</keyword>
<keyword evidence="8" id="KW-0449">Lipoprotein</keyword>
<comment type="similarity">
    <text evidence="3">Belongs to the RBT5 family.</text>
</comment>
<keyword evidence="9" id="KW-0479">Metal-binding</keyword>
<evidence type="ECO:0000256" key="6">
    <source>
        <dbReference type="ARBA" id="ARBA00022729"/>
    </source>
</evidence>
<comment type="caution">
    <text evidence="12">The sequence shown here is derived from an EMBL/GenBank/DDBJ whole genome shotgun (WGS) entry which is preliminary data.</text>
</comment>
<evidence type="ECO:0000256" key="9">
    <source>
        <dbReference type="PROSITE-ProRule" id="PRU01356"/>
    </source>
</evidence>
<proteinExistence type="inferred from homology"/>
<keyword evidence="6" id="KW-0732">Signal</keyword>
<comment type="subcellular location">
    <subcellularLocation>
        <location evidence="1">Membrane</location>
        <topology evidence="1">Lipid-anchor</topology>
        <topology evidence="1">GPI-anchor</topology>
    </subcellularLocation>
    <subcellularLocation>
        <location evidence="2">Secreted</location>
    </subcellularLocation>
</comment>
<dbReference type="AlphaFoldDB" id="A0AA39Y302"/>
<dbReference type="Proteomes" id="UP001174936">
    <property type="component" value="Unassembled WGS sequence"/>
</dbReference>
<sequence>MTTKAATLSIQKAAGYSALKTCAQTCVDRNNNNGDLEGHLDCGDSTILDSCFCKVGSRPKASTFLSSCILTKCKYTNSDLTSALNLYNGYCDFKTTTATTKSSTTAKTTSSSSKNTPRSNPR</sequence>
<dbReference type="GO" id="GO:0005576">
    <property type="term" value="C:extracellular region"/>
    <property type="evidence" value="ECO:0007669"/>
    <property type="project" value="UniProtKB-SubCell"/>
</dbReference>
<feature type="compositionally biased region" description="Low complexity" evidence="10">
    <location>
        <begin position="99"/>
        <end position="114"/>
    </location>
</feature>
<accession>A0AA39Y302</accession>
<evidence type="ECO:0000256" key="7">
    <source>
        <dbReference type="ARBA" id="ARBA00023157"/>
    </source>
</evidence>
<dbReference type="GO" id="GO:0098552">
    <property type="term" value="C:side of membrane"/>
    <property type="evidence" value="ECO:0007669"/>
    <property type="project" value="UniProtKB-KW"/>
</dbReference>
<dbReference type="GO" id="GO:0046872">
    <property type="term" value="F:metal ion binding"/>
    <property type="evidence" value="ECO:0007669"/>
    <property type="project" value="UniProtKB-UniRule"/>
</dbReference>
<evidence type="ECO:0000256" key="4">
    <source>
        <dbReference type="ARBA" id="ARBA00022525"/>
    </source>
</evidence>
<evidence type="ECO:0000256" key="8">
    <source>
        <dbReference type="ARBA" id="ARBA00023288"/>
    </source>
</evidence>
<gene>
    <name evidence="12" type="ORF">B0T16DRAFT_197166</name>
</gene>
<feature type="binding site" description="axial binding residue" evidence="9">
    <location>
        <position position="49"/>
    </location>
    <ligand>
        <name>heme</name>
        <dbReference type="ChEBI" id="CHEBI:30413"/>
    </ligand>
    <ligandPart>
        <name>Fe</name>
        <dbReference type="ChEBI" id="CHEBI:18248"/>
    </ligandPart>
</feature>
<keyword evidence="9" id="KW-0408">Iron</keyword>
<keyword evidence="7" id="KW-1015">Disulfide bond</keyword>
<evidence type="ECO:0000256" key="10">
    <source>
        <dbReference type="SAM" id="MobiDB-lite"/>
    </source>
</evidence>
<evidence type="ECO:0000256" key="3">
    <source>
        <dbReference type="ARBA" id="ARBA00010031"/>
    </source>
</evidence>
<keyword evidence="9" id="KW-0349">Heme</keyword>
<evidence type="ECO:0000256" key="1">
    <source>
        <dbReference type="ARBA" id="ARBA00004589"/>
    </source>
</evidence>
<dbReference type="EMBL" id="JAULSV010000005">
    <property type="protein sequence ID" value="KAK0644470.1"/>
    <property type="molecule type" value="Genomic_DNA"/>
</dbReference>
<evidence type="ECO:0000256" key="2">
    <source>
        <dbReference type="ARBA" id="ARBA00004613"/>
    </source>
</evidence>
<evidence type="ECO:0000259" key="11">
    <source>
        <dbReference type="PROSITE" id="PS52012"/>
    </source>
</evidence>
<dbReference type="PROSITE" id="PS52012">
    <property type="entry name" value="CFEM"/>
    <property type="match status" value="1"/>
</dbReference>
<protein>
    <recommendedName>
        <fullName evidence="11">CFEM domain-containing protein</fullName>
    </recommendedName>
</protein>
<name>A0AA39Y302_9PEZI</name>